<dbReference type="AlphaFoldDB" id="A0A0B2SFQ8"/>
<sequence length="40" mass="4667">MRHGRTTPSCLLILTKEPWLISSPNSLMIRFLVLHEKLFS</sequence>
<reference evidence="1" key="1">
    <citation type="submission" date="2014-07" db="EMBL/GenBank/DDBJ databases">
        <title>Identification of a novel salt tolerance gene in wild soybean by whole-genome sequencing.</title>
        <authorList>
            <person name="Lam H.-M."/>
            <person name="Qi X."/>
            <person name="Li M.-W."/>
            <person name="Liu X."/>
            <person name="Xie M."/>
            <person name="Ni M."/>
            <person name="Xu X."/>
        </authorList>
    </citation>
    <scope>NUCLEOTIDE SEQUENCE [LARGE SCALE GENOMIC DNA]</scope>
    <source>
        <tissue evidence="1">Root</tissue>
    </source>
</reference>
<organism evidence="1">
    <name type="scientific">Glycine soja</name>
    <name type="common">Wild soybean</name>
    <dbReference type="NCBI Taxonomy" id="3848"/>
    <lineage>
        <taxon>Eukaryota</taxon>
        <taxon>Viridiplantae</taxon>
        <taxon>Streptophyta</taxon>
        <taxon>Embryophyta</taxon>
        <taxon>Tracheophyta</taxon>
        <taxon>Spermatophyta</taxon>
        <taxon>Magnoliopsida</taxon>
        <taxon>eudicotyledons</taxon>
        <taxon>Gunneridae</taxon>
        <taxon>Pentapetalae</taxon>
        <taxon>rosids</taxon>
        <taxon>fabids</taxon>
        <taxon>Fabales</taxon>
        <taxon>Fabaceae</taxon>
        <taxon>Papilionoideae</taxon>
        <taxon>50 kb inversion clade</taxon>
        <taxon>NPAAA clade</taxon>
        <taxon>indigoferoid/millettioid clade</taxon>
        <taxon>Phaseoleae</taxon>
        <taxon>Glycine</taxon>
        <taxon>Glycine subgen. Soja</taxon>
    </lineage>
</organism>
<name>A0A0B2SFQ8_GLYSO</name>
<dbReference type="EMBL" id="KN643594">
    <property type="protein sequence ID" value="KHN43845.1"/>
    <property type="molecule type" value="Genomic_DNA"/>
</dbReference>
<accession>A0A0B2SFQ8</accession>
<dbReference type="Proteomes" id="UP000053555">
    <property type="component" value="Unassembled WGS sequence"/>
</dbReference>
<evidence type="ECO:0000313" key="1">
    <source>
        <dbReference type="EMBL" id="KHN43845.1"/>
    </source>
</evidence>
<proteinExistence type="predicted"/>
<protein>
    <submittedName>
        <fullName evidence="1">Uncharacterized protein</fullName>
    </submittedName>
</protein>
<gene>
    <name evidence="1" type="ORF">glysoja_050065</name>
</gene>